<dbReference type="AlphaFoldDB" id="A0AAE7NMM9"/>
<dbReference type="KEGG" id="barh:WN72_07160"/>
<evidence type="ECO:0000313" key="8">
    <source>
        <dbReference type="Proteomes" id="UP000594015"/>
    </source>
</evidence>
<feature type="transmembrane region" description="Helical" evidence="6">
    <location>
        <begin position="59"/>
        <end position="78"/>
    </location>
</feature>
<feature type="transmembrane region" description="Helical" evidence="6">
    <location>
        <begin position="364"/>
        <end position="385"/>
    </location>
</feature>
<keyword evidence="5 6" id="KW-0472">Membrane</keyword>
<feature type="transmembrane region" description="Helical" evidence="6">
    <location>
        <begin position="84"/>
        <end position="104"/>
    </location>
</feature>
<protein>
    <submittedName>
        <fullName evidence="7">AI-2E family transporter</fullName>
    </submittedName>
</protein>
<accession>A0AAE7NMM9</accession>
<dbReference type="Proteomes" id="UP000594015">
    <property type="component" value="Chromosome"/>
</dbReference>
<sequence length="393" mass="42312">MGRAAITDDTPRCARIRGESMSMQPGRTAETARHLHYVLRVGGPEPRTPMLDSVESWNWAVRISVVGLFVLALAGIAYSMASVVVPVLLAWVIAMVLLPVVDGLERRGLSRPLTSTVLVFLLIASMVVIVGVLTVPLTYWVGRTSELGVLLKERLQTLGNPLAFFEEIGNALSQVTGEDQSASAVNLSSPNIVTAILSVLTPLVSQALIFVVALVFHLIYQRDIQSGMLLLFQNHSARQTATDILKDIQVNTSIYFGTLTVVNICLGIAATVLTWLVGLPHPFLWGMLAAVLNFIPYLGPATIIATLFVVGLIAFSALSHAVIAPIAYLGITVLEGQVITPTLIGHRLTINPFLVFLSIACWTWMWGPVGAFLGVPILLCAMVALRRLSSTGS</sequence>
<evidence type="ECO:0000256" key="5">
    <source>
        <dbReference type="ARBA" id="ARBA00023136"/>
    </source>
</evidence>
<keyword evidence="4 6" id="KW-1133">Transmembrane helix</keyword>
<evidence type="ECO:0000256" key="1">
    <source>
        <dbReference type="ARBA" id="ARBA00004141"/>
    </source>
</evidence>
<feature type="transmembrane region" description="Helical" evidence="6">
    <location>
        <begin position="254"/>
        <end position="277"/>
    </location>
</feature>
<dbReference type="PANTHER" id="PTHR21716">
    <property type="entry name" value="TRANSMEMBRANE PROTEIN"/>
    <property type="match status" value="1"/>
</dbReference>
<dbReference type="InterPro" id="IPR002549">
    <property type="entry name" value="AI-2E-like"/>
</dbReference>
<proteinExistence type="inferred from homology"/>
<gene>
    <name evidence="7" type="ORF">WN72_07160</name>
</gene>
<name>A0AAE7NMM9_9BRAD</name>
<reference evidence="7 8" key="1">
    <citation type="submission" date="2018-06" db="EMBL/GenBank/DDBJ databases">
        <title>Comparative genomics of Bradyrhizobium nodulating Arachidis hypogaea.</title>
        <authorList>
            <person name="Li Y."/>
        </authorList>
    </citation>
    <scope>NUCLEOTIDE SEQUENCE [LARGE SCALE GENOMIC DNA]</scope>
    <source>
        <strain evidence="7 8">CCBAU 051107</strain>
    </source>
</reference>
<evidence type="ECO:0000256" key="4">
    <source>
        <dbReference type="ARBA" id="ARBA00022989"/>
    </source>
</evidence>
<dbReference type="GO" id="GO:0055085">
    <property type="term" value="P:transmembrane transport"/>
    <property type="evidence" value="ECO:0007669"/>
    <property type="project" value="TreeGrafter"/>
</dbReference>
<feature type="transmembrane region" description="Helical" evidence="6">
    <location>
        <begin position="322"/>
        <end position="344"/>
    </location>
</feature>
<comment type="similarity">
    <text evidence="2">Belongs to the autoinducer-2 exporter (AI-2E) (TC 2.A.86) family.</text>
</comment>
<dbReference type="Pfam" id="PF01594">
    <property type="entry name" value="AI-2E_transport"/>
    <property type="match status" value="1"/>
</dbReference>
<feature type="transmembrane region" description="Helical" evidence="6">
    <location>
        <begin position="116"/>
        <end position="141"/>
    </location>
</feature>
<comment type="subcellular location">
    <subcellularLocation>
        <location evidence="1">Membrane</location>
        <topology evidence="1">Multi-pass membrane protein</topology>
    </subcellularLocation>
</comment>
<evidence type="ECO:0000256" key="6">
    <source>
        <dbReference type="SAM" id="Phobius"/>
    </source>
</evidence>
<keyword evidence="3 6" id="KW-0812">Transmembrane</keyword>
<organism evidence="7 8">
    <name type="scientific">Bradyrhizobium arachidis</name>
    <dbReference type="NCBI Taxonomy" id="858423"/>
    <lineage>
        <taxon>Bacteria</taxon>
        <taxon>Pseudomonadati</taxon>
        <taxon>Pseudomonadota</taxon>
        <taxon>Alphaproteobacteria</taxon>
        <taxon>Hyphomicrobiales</taxon>
        <taxon>Nitrobacteraceae</taxon>
        <taxon>Bradyrhizobium</taxon>
    </lineage>
</organism>
<evidence type="ECO:0000256" key="3">
    <source>
        <dbReference type="ARBA" id="ARBA00022692"/>
    </source>
</evidence>
<evidence type="ECO:0000256" key="2">
    <source>
        <dbReference type="ARBA" id="ARBA00009773"/>
    </source>
</evidence>
<feature type="transmembrane region" description="Helical" evidence="6">
    <location>
        <begin position="283"/>
        <end position="315"/>
    </location>
</feature>
<feature type="transmembrane region" description="Helical" evidence="6">
    <location>
        <begin position="192"/>
        <end position="220"/>
    </location>
</feature>
<dbReference type="PANTHER" id="PTHR21716:SF16">
    <property type="entry name" value="BLL1467 PROTEIN"/>
    <property type="match status" value="1"/>
</dbReference>
<dbReference type="GO" id="GO:0016020">
    <property type="term" value="C:membrane"/>
    <property type="evidence" value="ECO:0007669"/>
    <property type="project" value="UniProtKB-SubCell"/>
</dbReference>
<dbReference type="EMBL" id="CP030050">
    <property type="protein sequence ID" value="QOZ66210.1"/>
    <property type="molecule type" value="Genomic_DNA"/>
</dbReference>
<evidence type="ECO:0000313" key="7">
    <source>
        <dbReference type="EMBL" id="QOZ66210.1"/>
    </source>
</evidence>